<reference evidence="1 2" key="1">
    <citation type="submission" date="2018-10" db="EMBL/GenBank/DDBJ databases">
        <title>Genomic Encyclopedia of Archaeal and Bacterial Type Strains, Phase II (KMG-II): from individual species to whole genera.</title>
        <authorList>
            <person name="Goeker M."/>
        </authorList>
    </citation>
    <scope>NUCLEOTIDE SEQUENCE [LARGE SCALE GENOMIC DNA]</scope>
    <source>
        <strain evidence="1 2">DSM 14954</strain>
    </source>
</reference>
<accession>A0A660LHZ1</accession>
<dbReference type="AlphaFoldDB" id="A0A660LHZ1"/>
<dbReference type="OrthoDB" id="4722315at2"/>
<gene>
    <name evidence="1" type="ORF">C8N24_3770</name>
</gene>
<organism evidence="1 2">
    <name type="scientific">Solirubrobacter pauli</name>
    <dbReference type="NCBI Taxonomy" id="166793"/>
    <lineage>
        <taxon>Bacteria</taxon>
        <taxon>Bacillati</taxon>
        <taxon>Actinomycetota</taxon>
        <taxon>Thermoleophilia</taxon>
        <taxon>Solirubrobacterales</taxon>
        <taxon>Solirubrobacteraceae</taxon>
        <taxon>Solirubrobacter</taxon>
    </lineage>
</organism>
<comment type="caution">
    <text evidence="1">The sequence shown here is derived from an EMBL/GenBank/DDBJ whole genome shotgun (WGS) entry which is preliminary data.</text>
</comment>
<dbReference type="RefSeq" id="WP_121252420.1">
    <property type="nucleotide sequence ID" value="NZ_RBIL01000001.1"/>
</dbReference>
<keyword evidence="2" id="KW-1185">Reference proteome</keyword>
<sequence length="163" mass="17267">METVDRTPTEPSDYAALSAIYGSLLAGTAISARGREPITNAELGALAAASFALSKLVVHEKVESWMRRPFVDEARGKPKGRRLRYAVGELLTCTRCTGAWSSLGLVALRLHSPAAGRTVTAVLAASAGNDFLQAGFKAICAHANRVERTGEPAVPPRPVRRAA</sequence>
<dbReference type="EMBL" id="RBIL01000001">
    <property type="protein sequence ID" value="RKQ93895.1"/>
    <property type="molecule type" value="Genomic_DNA"/>
</dbReference>
<protein>
    <submittedName>
        <fullName evidence="1">Uncharacterized protein DUF1360</fullName>
    </submittedName>
</protein>
<proteinExistence type="predicted"/>
<name>A0A660LHZ1_9ACTN</name>
<evidence type="ECO:0000313" key="2">
    <source>
        <dbReference type="Proteomes" id="UP000278962"/>
    </source>
</evidence>
<dbReference type="Proteomes" id="UP000278962">
    <property type="component" value="Unassembled WGS sequence"/>
</dbReference>
<dbReference type="Pfam" id="PF07098">
    <property type="entry name" value="DUF1360"/>
    <property type="match status" value="1"/>
</dbReference>
<evidence type="ECO:0000313" key="1">
    <source>
        <dbReference type="EMBL" id="RKQ93895.1"/>
    </source>
</evidence>
<dbReference type="InterPro" id="IPR010773">
    <property type="entry name" value="Mycophage_PG1_Gp7"/>
</dbReference>